<dbReference type="PANTHER" id="PTHR31793:SF39">
    <property type="entry name" value="THIOESTERASE_THIOL ESTER DEHYDRASE-ISOMERASE"/>
    <property type="match status" value="1"/>
</dbReference>
<organism evidence="2 3">
    <name type="scientific">Pyrrhoderma noxium</name>
    <dbReference type="NCBI Taxonomy" id="2282107"/>
    <lineage>
        <taxon>Eukaryota</taxon>
        <taxon>Fungi</taxon>
        <taxon>Dikarya</taxon>
        <taxon>Basidiomycota</taxon>
        <taxon>Agaricomycotina</taxon>
        <taxon>Agaricomycetes</taxon>
        <taxon>Hymenochaetales</taxon>
        <taxon>Hymenochaetaceae</taxon>
        <taxon>Pyrrhoderma</taxon>
    </lineage>
</organism>
<feature type="region of interest" description="Disordered" evidence="1">
    <location>
        <begin position="74"/>
        <end position="102"/>
    </location>
</feature>
<evidence type="ECO:0000256" key="1">
    <source>
        <dbReference type="SAM" id="MobiDB-lite"/>
    </source>
</evidence>
<dbReference type="Gene3D" id="3.10.129.10">
    <property type="entry name" value="Hotdog Thioesterase"/>
    <property type="match status" value="1"/>
</dbReference>
<dbReference type="Pfam" id="PF13279">
    <property type="entry name" value="4HBT_2"/>
    <property type="match status" value="1"/>
</dbReference>
<dbReference type="InterPro" id="IPR029069">
    <property type="entry name" value="HotDog_dom_sf"/>
</dbReference>
<keyword evidence="3" id="KW-1185">Reference proteome</keyword>
<feature type="compositionally biased region" description="Polar residues" evidence="1">
    <location>
        <begin position="78"/>
        <end position="98"/>
    </location>
</feature>
<sequence length="258" mass="29181">MSFNVGLRAFCVPRQVCWRRAISSSSRYNSIDKLQASFRDPNSPFYLAPGTSGPSSPGEGFIIPEQAYTLSDTRELHTSSTSDLKSQQKPSNPESNVSPKEEGKAKLIELGFDPESFYEQKVVWGDMDSFQHVNNVRYIRYLESARIHWMQSLALELGGEQKAHDMIKGKGVSLILGELSIKYRRPVVYPDTLLIAHRPHDLLPTHFKCAAAIWSYSQRTIVSTSNSTLVWYNYDTLKKCDPGEEAHSVLKKRIRPIA</sequence>
<dbReference type="InParanoid" id="A0A286UKE6"/>
<dbReference type="SUPFAM" id="SSF54637">
    <property type="entry name" value="Thioesterase/thiol ester dehydrase-isomerase"/>
    <property type="match status" value="1"/>
</dbReference>
<dbReference type="GO" id="GO:0047617">
    <property type="term" value="F:fatty acyl-CoA hydrolase activity"/>
    <property type="evidence" value="ECO:0007669"/>
    <property type="project" value="TreeGrafter"/>
</dbReference>
<dbReference type="EMBL" id="NBII01000004">
    <property type="protein sequence ID" value="PAV20042.1"/>
    <property type="molecule type" value="Genomic_DNA"/>
</dbReference>
<evidence type="ECO:0000313" key="3">
    <source>
        <dbReference type="Proteomes" id="UP000217199"/>
    </source>
</evidence>
<dbReference type="GO" id="GO:0016853">
    <property type="term" value="F:isomerase activity"/>
    <property type="evidence" value="ECO:0007669"/>
    <property type="project" value="UniProtKB-KW"/>
</dbReference>
<evidence type="ECO:0000313" key="2">
    <source>
        <dbReference type="EMBL" id="PAV20042.1"/>
    </source>
</evidence>
<gene>
    <name evidence="2" type="ORF">PNOK_0497600</name>
</gene>
<dbReference type="InterPro" id="IPR050563">
    <property type="entry name" value="4-hydroxybenzoyl-CoA_TE"/>
</dbReference>
<dbReference type="CDD" id="cd00586">
    <property type="entry name" value="4HBT"/>
    <property type="match status" value="1"/>
</dbReference>
<dbReference type="Proteomes" id="UP000217199">
    <property type="component" value="Unassembled WGS sequence"/>
</dbReference>
<dbReference type="AlphaFoldDB" id="A0A286UKE6"/>
<proteinExistence type="predicted"/>
<name>A0A286UKE6_9AGAM</name>
<comment type="caution">
    <text evidence="2">The sequence shown here is derived from an EMBL/GenBank/DDBJ whole genome shotgun (WGS) entry which is preliminary data.</text>
</comment>
<dbReference type="PANTHER" id="PTHR31793">
    <property type="entry name" value="4-HYDROXYBENZOYL-COA THIOESTERASE FAMILY MEMBER"/>
    <property type="match status" value="1"/>
</dbReference>
<protein>
    <submittedName>
        <fullName evidence="2">Thioesterase thiol ester dehydrase-isomerase</fullName>
    </submittedName>
</protein>
<reference evidence="2 3" key="1">
    <citation type="journal article" date="2017" name="Mol. Ecol.">
        <title>Comparative and population genomic landscape of Phellinus noxius: A hypervariable fungus causing root rot in trees.</title>
        <authorList>
            <person name="Chung C.L."/>
            <person name="Lee T.J."/>
            <person name="Akiba M."/>
            <person name="Lee H.H."/>
            <person name="Kuo T.H."/>
            <person name="Liu D."/>
            <person name="Ke H.M."/>
            <person name="Yokoi T."/>
            <person name="Roa M.B."/>
            <person name="Lu M.J."/>
            <person name="Chang Y.Y."/>
            <person name="Ann P.J."/>
            <person name="Tsai J.N."/>
            <person name="Chen C.Y."/>
            <person name="Tzean S.S."/>
            <person name="Ota Y."/>
            <person name="Hattori T."/>
            <person name="Sahashi N."/>
            <person name="Liou R.F."/>
            <person name="Kikuchi T."/>
            <person name="Tsai I.J."/>
        </authorList>
    </citation>
    <scope>NUCLEOTIDE SEQUENCE [LARGE SCALE GENOMIC DNA]</scope>
    <source>
        <strain evidence="2 3">FFPRI411160</strain>
    </source>
</reference>
<accession>A0A286UKE6</accession>
<dbReference type="OrthoDB" id="5538558at2759"/>